<dbReference type="GO" id="GO:0005524">
    <property type="term" value="F:ATP binding"/>
    <property type="evidence" value="ECO:0007669"/>
    <property type="project" value="UniProtKB-KW"/>
</dbReference>
<dbReference type="EC" id="2.7.11.1" evidence="1"/>
<evidence type="ECO:0000256" key="2">
    <source>
        <dbReference type="ARBA" id="ARBA00022679"/>
    </source>
</evidence>
<dbReference type="PANTHER" id="PTHR43671">
    <property type="entry name" value="SERINE/THREONINE-PROTEIN KINASE NEK"/>
    <property type="match status" value="1"/>
</dbReference>
<dbReference type="Pfam" id="PF00069">
    <property type="entry name" value="Pkinase"/>
    <property type="match status" value="1"/>
</dbReference>
<evidence type="ECO:0000313" key="10">
    <source>
        <dbReference type="Proteomes" id="UP000248857"/>
    </source>
</evidence>
<dbReference type="Gene3D" id="1.10.510.10">
    <property type="entry name" value="Transferase(Phosphotransferase) domain 1"/>
    <property type="match status" value="1"/>
</dbReference>
<evidence type="ECO:0000313" key="9">
    <source>
        <dbReference type="EMBL" id="PZD74559.1"/>
    </source>
</evidence>
<dbReference type="OrthoDB" id="514712at2"/>
<evidence type="ECO:0000256" key="6">
    <source>
        <dbReference type="SAM" id="MobiDB-lite"/>
    </source>
</evidence>
<evidence type="ECO:0000256" key="5">
    <source>
        <dbReference type="ARBA" id="ARBA00022840"/>
    </source>
</evidence>
<reference evidence="9 10" key="1">
    <citation type="journal article" date="2018" name="Sci. Rep.">
        <title>A novel species of the marine cyanobacterium Acaryochloris with a unique pigment content and lifestyle.</title>
        <authorList>
            <person name="Partensky F."/>
            <person name="Six C."/>
            <person name="Ratin M."/>
            <person name="Garczarek L."/>
            <person name="Vaulot D."/>
            <person name="Probert I."/>
            <person name="Calteau A."/>
            <person name="Gourvil P."/>
            <person name="Marie D."/>
            <person name="Grebert T."/>
            <person name="Bouchier C."/>
            <person name="Le Panse S."/>
            <person name="Gachenot M."/>
            <person name="Rodriguez F."/>
            <person name="Garrido J.L."/>
        </authorList>
    </citation>
    <scope>NUCLEOTIDE SEQUENCE [LARGE SCALE GENOMIC DNA]</scope>
    <source>
        <strain evidence="9 10">RCC1774</strain>
    </source>
</reference>
<dbReference type="AlphaFoldDB" id="A0A2W1JMQ1"/>
<dbReference type="InterPro" id="IPR000253">
    <property type="entry name" value="FHA_dom"/>
</dbReference>
<dbReference type="Gene3D" id="2.60.200.20">
    <property type="match status" value="1"/>
</dbReference>
<keyword evidence="3" id="KW-0547">Nucleotide-binding</keyword>
<evidence type="ECO:0000256" key="1">
    <source>
        <dbReference type="ARBA" id="ARBA00012513"/>
    </source>
</evidence>
<dbReference type="RefSeq" id="WP_110985023.1">
    <property type="nucleotide sequence ID" value="NZ_CAWNWM010000002.1"/>
</dbReference>
<sequence>MITLTLLHPVQSTPVQSWSFENDSVIQIGRAVENHVVLYSAVVSRYHVELRQSNAQWEVVNLGTNGTYLDGQRVTQAPLADGSIIRLARSGPNIQVQLMGSDAAGLDSRPTQAESPTHGTSPQPAAAAPLQPPAESQSSAQFRELGQHPWPPHPQRENQPANCQHQRAETDALVCIDCGQPLHVLRTIDHYQLLKPLGQKEQSFIAWRAGHVVVLKTLGLSSGSTQTESLRAQAEALCKISHPGMPKIYEAFEWQGKFFLVSEMIYGQNLKQLVMRQGPLPETQVAMWAIDICHLLNYLHQQASLALHQSLNPTNLIKPTIPHGLSQVVLVNFGALSDGAELGSAAYTAPEQQAGQPVPASALYSLGAIMVYLLTQQAPDAFYRLGNQEAHLSVADIPNLSPGMAQVIGQLTAPDPANRYSAESAASALQALA</sequence>
<keyword evidence="5" id="KW-0067">ATP-binding</keyword>
<evidence type="ECO:0000259" key="8">
    <source>
        <dbReference type="PROSITE" id="PS50011"/>
    </source>
</evidence>
<comment type="caution">
    <text evidence="9">The sequence shown here is derived from an EMBL/GenBank/DDBJ whole genome shotgun (WGS) entry which is preliminary data.</text>
</comment>
<accession>A0A2W1JMQ1</accession>
<dbReference type="InterPro" id="IPR011009">
    <property type="entry name" value="Kinase-like_dom_sf"/>
</dbReference>
<dbReference type="SMART" id="SM00220">
    <property type="entry name" value="S_TKc"/>
    <property type="match status" value="1"/>
</dbReference>
<evidence type="ECO:0000259" key="7">
    <source>
        <dbReference type="PROSITE" id="PS50006"/>
    </source>
</evidence>
<dbReference type="PROSITE" id="PS50006">
    <property type="entry name" value="FHA_DOMAIN"/>
    <property type="match status" value="1"/>
</dbReference>
<dbReference type="InterPro" id="IPR050660">
    <property type="entry name" value="NEK_Ser/Thr_kinase"/>
</dbReference>
<keyword evidence="4 9" id="KW-0418">Kinase</keyword>
<dbReference type="Pfam" id="PF00498">
    <property type="entry name" value="FHA"/>
    <property type="match status" value="1"/>
</dbReference>
<dbReference type="InterPro" id="IPR000719">
    <property type="entry name" value="Prot_kinase_dom"/>
</dbReference>
<dbReference type="SMART" id="SM00240">
    <property type="entry name" value="FHA"/>
    <property type="match status" value="1"/>
</dbReference>
<dbReference type="SUPFAM" id="SSF56112">
    <property type="entry name" value="Protein kinase-like (PK-like)"/>
    <property type="match status" value="1"/>
</dbReference>
<name>A0A2W1JMQ1_9CYAN</name>
<dbReference type="CDD" id="cd00060">
    <property type="entry name" value="FHA"/>
    <property type="match status" value="1"/>
</dbReference>
<dbReference type="GO" id="GO:0004674">
    <property type="term" value="F:protein serine/threonine kinase activity"/>
    <property type="evidence" value="ECO:0007669"/>
    <property type="project" value="UniProtKB-EC"/>
</dbReference>
<gene>
    <name evidence="9" type="primary">spkB_5</name>
    <name evidence="9" type="ORF">C1752_01085</name>
</gene>
<protein>
    <recommendedName>
        <fullName evidence="1">non-specific serine/threonine protein kinase</fullName>
        <ecNumber evidence="1">2.7.11.1</ecNumber>
    </recommendedName>
</protein>
<evidence type="ECO:0000256" key="4">
    <source>
        <dbReference type="ARBA" id="ARBA00022777"/>
    </source>
</evidence>
<dbReference type="InterPro" id="IPR008984">
    <property type="entry name" value="SMAD_FHA_dom_sf"/>
</dbReference>
<dbReference type="PROSITE" id="PS50011">
    <property type="entry name" value="PROTEIN_KINASE_DOM"/>
    <property type="match status" value="1"/>
</dbReference>
<organism evidence="9 10">
    <name type="scientific">Acaryochloris thomasi RCC1774</name>
    <dbReference type="NCBI Taxonomy" id="1764569"/>
    <lineage>
        <taxon>Bacteria</taxon>
        <taxon>Bacillati</taxon>
        <taxon>Cyanobacteriota</taxon>
        <taxon>Cyanophyceae</taxon>
        <taxon>Acaryochloridales</taxon>
        <taxon>Acaryochloridaceae</taxon>
        <taxon>Acaryochloris</taxon>
        <taxon>Acaryochloris thomasi</taxon>
    </lineage>
</organism>
<feature type="domain" description="FHA" evidence="7">
    <location>
        <begin position="26"/>
        <end position="74"/>
    </location>
</feature>
<keyword evidence="10" id="KW-1185">Reference proteome</keyword>
<evidence type="ECO:0000256" key="3">
    <source>
        <dbReference type="ARBA" id="ARBA00022741"/>
    </source>
</evidence>
<dbReference type="PANTHER" id="PTHR43671:SF13">
    <property type="entry name" value="SERINE_THREONINE-PROTEIN KINASE NEK2"/>
    <property type="match status" value="1"/>
</dbReference>
<keyword evidence="2 9" id="KW-0808">Transferase</keyword>
<dbReference type="SUPFAM" id="SSF49879">
    <property type="entry name" value="SMAD/FHA domain"/>
    <property type="match status" value="1"/>
</dbReference>
<feature type="region of interest" description="Disordered" evidence="6">
    <location>
        <begin position="104"/>
        <end position="165"/>
    </location>
</feature>
<dbReference type="Proteomes" id="UP000248857">
    <property type="component" value="Unassembled WGS sequence"/>
</dbReference>
<feature type="compositionally biased region" description="Low complexity" evidence="6">
    <location>
        <begin position="121"/>
        <end position="141"/>
    </location>
</feature>
<feature type="domain" description="Protein kinase" evidence="8">
    <location>
        <begin position="191"/>
        <end position="432"/>
    </location>
</feature>
<dbReference type="EMBL" id="PQWO01000002">
    <property type="protein sequence ID" value="PZD74559.1"/>
    <property type="molecule type" value="Genomic_DNA"/>
</dbReference>
<proteinExistence type="predicted"/>
<feature type="compositionally biased region" description="Polar residues" evidence="6">
    <location>
        <begin position="109"/>
        <end position="120"/>
    </location>
</feature>